<dbReference type="KEGG" id="dcp:RN607_02735"/>
<dbReference type="GO" id="GO:0009245">
    <property type="term" value="P:lipid A biosynthetic process"/>
    <property type="evidence" value="ECO:0007669"/>
    <property type="project" value="UniProtKB-UniRule"/>
</dbReference>
<evidence type="ECO:0000256" key="18">
    <source>
        <dbReference type="SAM" id="MobiDB-lite"/>
    </source>
</evidence>
<evidence type="ECO:0000313" key="20">
    <source>
        <dbReference type="EMBL" id="WNM26022.1"/>
    </source>
</evidence>
<keyword evidence="7 17" id="KW-0677">Repeat</keyword>
<accession>A0AA96J8B8</accession>
<evidence type="ECO:0000256" key="4">
    <source>
        <dbReference type="ARBA" id="ARBA00022679"/>
    </source>
</evidence>
<dbReference type="GO" id="GO:0008360">
    <property type="term" value="P:regulation of cell shape"/>
    <property type="evidence" value="ECO:0007669"/>
    <property type="project" value="UniProtKB-KW"/>
</dbReference>
<comment type="catalytic activity">
    <reaction evidence="14 17">
        <text>alpha-D-glucosamine 1-phosphate + acetyl-CoA = N-acetyl-alpha-D-glucosamine 1-phosphate + CoA + H(+)</text>
        <dbReference type="Rhea" id="RHEA:13725"/>
        <dbReference type="ChEBI" id="CHEBI:15378"/>
        <dbReference type="ChEBI" id="CHEBI:57287"/>
        <dbReference type="ChEBI" id="CHEBI:57288"/>
        <dbReference type="ChEBI" id="CHEBI:57776"/>
        <dbReference type="ChEBI" id="CHEBI:58516"/>
        <dbReference type="EC" id="2.3.1.157"/>
    </reaction>
</comment>
<dbReference type="SUPFAM" id="SSF51161">
    <property type="entry name" value="Trimeric LpxA-like enzymes"/>
    <property type="match status" value="1"/>
</dbReference>
<dbReference type="CDD" id="cd03353">
    <property type="entry name" value="LbH_GlmU_C"/>
    <property type="match status" value="1"/>
</dbReference>
<feature type="region of interest" description="N-acetyltransferase" evidence="17">
    <location>
        <begin position="270"/>
        <end position="507"/>
    </location>
</feature>
<protein>
    <recommendedName>
        <fullName evidence="17">Bifunctional protein GlmU</fullName>
    </recommendedName>
    <domain>
        <recommendedName>
            <fullName evidence="17">UDP-N-acetylglucosamine pyrophosphorylase</fullName>
            <ecNumber evidence="17">2.7.7.23</ecNumber>
        </recommendedName>
        <alternativeName>
            <fullName evidence="17">N-acetylglucosamine-1-phosphate uridyltransferase</fullName>
        </alternativeName>
    </domain>
    <domain>
        <recommendedName>
            <fullName evidence="17">Glucosamine-1-phosphate N-acetyltransferase</fullName>
            <ecNumber evidence="17">2.3.1.157</ecNumber>
        </recommendedName>
    </domain>
</protein>
<evidence type="ECO:0000259" key="19">
    <source>
        <dbReference type="Pfam" id="PF12804"/>
    </source>
</evidence>
<keyword evidence="13 17" id="KW-0961">Cell wall biogenesis/degradation</keyword>
<dbReference type="InterPro" id="IPR011004">
    <property type="entry name" value="Trimer_LpxA-like_sf"/>
</dbReference>
<comment type="subcellular location">
    <subcellularLocation>
        <location evidence="17">Cytoplasm</location>
    </subcellularLocation>
</comment>
<feature type="binding site" evidence="17">
    <location>
        <position position="246"/>
    </location>
    <ligand>
        <name>Mg(2+)</name>
        <dbReference type="ChEBI" id="CHEBI:18420"/>
    </ligand>
</feature>
<evidence type="ECO:0000256" key="1">
    <source>
        <dbReference type="ARBA" id="ARBA00007707"/>
    </source>
</evidence>
<dbReference type="InterPro" id="IPR038009">
    <property type="entry name" value="GlmU_C_LbH"/>
</dbReference>
<dbReference type="GO" id="GO:0071555">
    <property type="term" value="P:cell wall organization"/>
    <property type="evidence" value="ECO:0007669"/>
    <property type="project" value="UniProtKB-KW"/>
</dbReference>
<feature type="active site" description="Proton acceptor" evidence="17">
    <location>
        <position position="381"/>
    </location>
</feature>
<feature type="binding site" evidence="17">
    <location>
        <position position="70"/>
    </location>
    <ligand>
        <name>UDP-N-acetyl-alpha-D-glucosamine</name>
        <dbReference type="ChEBI" id="CHEBI:57705"/>
    </ligand>
</feature>
<feature type="binding site" evidence="17">
    <location>
        <begin position="3"/>
        <end position="6"/>
    </location>
    <ligand>
        <name>UDP-N-acetyl-alpha-D-glucosamine</name>
        <dbReference type="ChEBI" id="CHEBI:57705"/>
    </ligand>
</feature>
<dbReference type="InterPro" id="IPR029044">
    <property type="entry name" value="Nucleotide-diphossugar_trans"/>
</dbReference>
<dbReference type="InterPro" id="IPR025877">
    <property type="entry name" value="MobA-like_NTP_Trfase"/>
</dbReference>
<dbReference type="HAMAP" id="MF_01631">
    <property type="entry name" value="GlmU"/>
    <property type="match status" value="1"/>
</dbReference>
<keyword evidence="22" id="KW-1185">Reference proteome</keyword>
<evidence type="ECO:0000256" key="11">
    <source>
        <dbReference type="ARBA" id="ARBA00023268"/>
    </source>
</evidence>
<feature type="binding site" evidence="17">
    <location>
        <position position="398"/>
    </location>
    <ligand>
        <name>acetyl-CoA</name>
        <dbReference type="ChEBI" id="CHEBI:57288"/>
    </ligand>
</feature>
<dbReference type="NCBIfam" id="NF010932">
    <property type="entry name" value="PRK14352.1"/>
    <property type="match status" value="1"/>
</dbReference>
<dbReference type="PANTHER" id="PTHR43584:SF3">
    <property type="entry name" value="BIFUNCTIONAL PROTEIN GLMU"/>
    <property type="match status" value="1"/>
</dbReference>
<feature type="binding site" evidence="17">
    <location>
        <position position="351"/>
    </location>
    <ligand>
        <name>UDP-N-acetyl-alpha-D-glucosamine</name>
        <dbReference type="ChEBI" id="CHEBI:57705"/>
    </ligand>
</feature>
<dbReference type="Gene3D" id="3.90.550.10">
    <property type="entry name" value="Spore Coat Polysaccharide Biosynthesis Protein SpsA, Chain A"/>
    <property type="match status" value="1"/>
</dbReference>
<dbReference type="Gene3D" id="2.160.10.10">
    <property type="entry name" value="Hexapeptide repeat proteins"/>
    <property type="match status" value="1"/>
</dbReference>
<dbReference type="GO" id="GO:0009252">
    <property type="term" value="P:peptidoglycan biosynthetic process"/>
    <property type="evidence" value="ECO:0007669"/>
    <property type="project" value="UniProtKB-UniRule"/>
</dbReference>
<feature type="binding site" evidence="17">
    <location>
        <begin position="75"/>
        <end position="76"/>
    </location>
    <ligand>
        <name>UDP-N-acetyl-alpha-D-glucosamine</name>
        <dbReference type="ChEBI" id="CHEBI:57705"/>
    </ligand>
</feature>
<dbReference type="GO" id="GO:0003977">
    <property type="term" value="F:UDP-N-acetylglucosamine diphosphorylase activity"/>
    <property type="evidence" value="ECO:0007669"/>
    <property type="project" value="UniProtKB-UniRule"/>
</dbReference>
<dbReference type="InterPro" id="IPR005882">
    <property type="entry name" value="Bifunctional_GlmU"/>
</dbReference>
<keyword evidence="4 17" id="KW-0808">Transferase</keyword>
<name>A0AA96FDV4_9MICO</name>
<dbReference type="GO" id="GO:0006048">
    <property type="term" value="P:UDP-N-acetylglucosamine biosynthetic process"/>
    <property type="evidence" value="ECO:0007669"/>
    <property type="project" value="InterPro"/>
</dbReference>
<evidence type="ECO:0000256" key="10">
    <source>
        <dbReference type="ARBA" id="ARBA00022984"/>
    </source>
</evidence>
<dbReference type="GO" id="GO:0005737">
    <property type="term" value="C:cytoplasm"/>
    <property type="evidence" value="ECO:0007669"/>
    <property type="project" value="UniProtKB-SubCell"/>
</dbReference>
<proteinExistence type="inferred from homology"/>
<feature type="binding site" evidence="17">
    <location>
        <position position="423"/>
    </location>
    <ligand>
        <name>acetyl-CoA</name>
        <dbReference type="ChEBI" id="CHEBI:57288"/>
    </ligand>
</feature>
<feature type="region of interest" description="Pyrophosphorylase" evidence="17">
    <location>
        <begin position="1"/>
        <end position="248"/>
    </location>
</feature>
<dbReference type="GO" id="GO:0000902">
    <property type="term" value="P:cell morphogenesis"/>
    <property type="evidence" value="ECO:0007669"/>
    <property type="project" value="UniProtKB-UniRule"/>
</dbReference>
<dbReference type="Proteomes" id="UP001303408">
    <property type="component" value="Chromosome"/>
</dbReference>
<keyword evidence="9 17" id="KW-0133">Cell shape</keyword>
<evidence type="ECO:0000256" key="7">
    <source>
        <dbReference type="ARBA" id="ARBA00022737"/>
    </source>
</evidence>
<dbReference type="SUPFAM" id="SSF53448">
    <property type="entry name" value="Nucleotide-diphospho-sugar transferases"/>
    <property type="match status" value="1"/>
</dbReference>
<keyword evidence="3 17" id="KW-0963">Cytoplasm</keyword>
<feature type="region of interest" description="Disordered" evidence="18">
    <location>
        <begin position="450"/>
        <end position="507"/>
    </location>
</feature>
<evidence type="ECO:0000256" key="2">
    <source>
        <dbReference type="ARBA" id="ARBA00007947"/>
    </source>
</evidence>
<keyword evidence="12 17" id="KW-0012">Acyltransferase</keyword>
<evidence type="ECO:0000256" key="15">
    <source>
        <dbReference type="ARBA" id="ARBA00048493"/>
    </source>
</evidence>
<evidence type="ECO:0000313" key="22">
    <source>
        <dbReference type="Proteomes" id="UP001304125"/>
    </source>
</evidence>
<feature type="binding site" evidence="17">
    <location>
        <position position="395"/>
    </location>
    <ligand>
        <name>UDP-N-acetyl-alpha-D-glucosamine</name>
        <dbReference type="ChEBI" id="CHEBI:57705"/>
    </ligand>
</feature>
<dbReference type="GO" id="GO:0016020">
    <property type="term" value="C:membrane"/>
    <property type="evidence" value="ECO:0007669"/>
    <property type="project" value="GOC"/>
</dbReference>
<dbReference type="GO" id="GO:0000287">
    <property type="term" value="F:magnesium ion binding"/>
    <property type="evidence" value="ECO:0007669"/>
    <property type="project" value="UniProtKB-UniRule"/>
</dbReference>
<feature type="region of interest" description="Linker" evidence="17">
    <location>
        <begin position="249"/>
        <end position="269"/>
    </location>
</feature>
<keyword evidence="6 17" id="KW-0479">Metal-binding</keyword>
<evidence type="ECO:0000256" key="3">
    <source>
        <dbReference type="ARBA" id="ARBA00022490"/>
    </source>
</evidence>
<evidence type="ECO:0000256" key="14">
    <source>
        <dbReference type="ARBA" id="ARBA00048247"/>
    </source>
</evidence>
<dbReference type="AlphaFoldDB" id="A0AA96FDV4"/>
<evidence type="ECO:0000256" key="8">
    <source>
        <dbReference type="ARBA" id="ARBA00022842"/>
    </source>
</evidence>
<feature type="binding site" evidence="17">
    <location>
        <position position="246"/>
    </location>
    <ligand>
        <name>UDP-N-acetyl-alpha-D-glucosamine</name>
        <dbReference type="ChEBI" id="CHEBI:57705"/>
    </ligand>
</feature>
<comment type="cofactor">
    <cofactor evidence="17">
        <name>Mg(2+)</name>
        <dbReference type="ChEBI" id="CHEBI:18420"/>
    </cofactor>
    <text evidence="17">Binds 1 Mg(2+) ion per subunit.</text>
</comment>
<comment type="caution">
    <text evidence="17">Lacks conserved residue(s) required for the propagation of feature annotation.</text>
</comment>
<dbReference type="CDD" id="cd02540">
    <property type="entry name" value="GT2_GlmU_N_bac"/>
    <property type="match status" value="1"/>
</dbReference>
<dbReference type="EMBL" id="CP134880">
    <property type="protein sequence ID" value="WNM28896.1"/>
    <property type="molecule type" value="Genomic_DNA"/>
</dbReference>
<dbReference type="Pfam" id="PF12804">
    <property type="entry name" value="NTP_transf_3"/>
    <property type="match status" value="1"/>
</dbReference>
<feature type="binding site" evidence="17">
    <location>
        <begin position="404"/>
        <end position="405"/>
    </location>
    <ligand>
        <name>acetyl-CoA</name>
        <dbReference type="ChEBI" id="CHEBI:57288"/>
    </ligand>
</feature>
<feature type="binding site" evidence="17">
    <location>
        <position position="158"/>
    </location>
    <ligand>
        <name>UDP-N-acetyl-alpha-D-glucosamine</name>
        <dbReference type="ChEBI" id="CHEBI:57705"/>
    </ligand>
</feature>
<comment type="pathway">
    <text evidence="17">Nucleotide-sugar biosynthesis; UDP-N-acetyl-alpha-D-glucosamine biosynthesis; N-acetyl-alpha-D-glucosamine 1-phosphate from alpha-D-glucosamine 6-phosphate (route II): step 2/2.</text>
</comment>
<evidence type="ECO:0000256" key="6">
    <source>
        <dbReference type="ARBA" id="ARBA00022723"/>
    </source>
</evidence>
<comment type="pathway">
    <text evidence="17">Nucleotide-sugar biosynthesis; UDP-N-acetyl-alpha-D-glucosamine biosynthesis; UDP-N-acetyl-alpha-D-glucosamine from N-acetyl-alpha-D-glucosamine 1-phosphate: step 1/1.</text>
</comment>
<gene>
    <name evidence="17 21" type="primary">glmU</name>
    <name evidence="20" type="ORF">RN606_02465</name>
    <name evidence="21" type="ORF">RN607_02735</name>
</gene>
<comment type="pathway">
    <text evidence="17">Bacterial outer membrane biogenesis; LPS lipid A biosynthesis.</text>
</comment>
<keyword evidence="11 17" id="KW-0511">Multifunctional enzyme</keyword>
<evidence type="ECO:0000256" key="9">
    <source>
        <dbReference type="ARBA" id="ARBA00022960"/>
    </source>
</evidence>
<feature type="domain" description="MobA-like NTP transferase" evidence="19">
    <location>
        <begin position="2"/>
        <end position="150"/>
    </location>
</feature>
<dbReference type="Proteomes" id="UP001304125">
    <property type="component" value="Chromosome"/>
</dbReference>
<evidence type="ECO:0000256" key="12">
    <source>
        <dbReference type="ARBA" id="ARBA00023315"/>
    </source>
</evidence>
<comment type="catalytic activity">
    <reaction evidence="15 17">
        <text>N-acetyl-alpha-D-glucosamine 1-phosphate + UTP + H(+) = UDP-N-acetyl-alpha-D-glucosamine + diphosphate</text>
        <dbReference type="Rhea" id="RHEA:13509"/>
        <dbReference type="ChEBI" id="CHEBI:15378"/>
        <dbReference type="ChEBI" id="CHEBI:33019"/>
        <dbReference type="ChEBI" id="CHEBI:46398"/>
        <dbReference type="ChEBI" id="CHEBI:57705"/>
        <dbReference type="ChEBI" id="CHEBI:57776"/>
        <dbReference type="EC" id="2.7.7.23"/>
    </reaction>
</comment>
<evidence type="ECO:0000256" key="17">
    <source>
        <dbReference type="HAMAP-Rule" id="MF_01631"/>
    </source>
</evidence>
<dbReference type="EC" id="2.3.1.157" evidence="17"/>
<keyword evidence="5 17" id="KW-0548">Nucleotidyltransferase</keyword>
<feature type="binding site" evidence="17">
    <location>
        <position position="384"/>
    </location>
    <ligand>
        <name>UDP-N-acetyl-alpha-D-glucosamine</name>
        <dbReference type="ChEBI" id="CHEBI:57705"/>
    </ligand>
</feature>
<keyword evidence="10 17" id="KW-0573">Peptidoglycan synthesis</keyword>
<feature type="binding site" evidence="17">
    <location>
        <position position="441"/>
    </location>
    <ligand>
        <name>acetyl-CoA</name>
        <dbReference type="ChEBI" id="CHEBI:57288"/>
    </ligand>
</feature>
<dbReference type="EC" id="2.7.7.23" evidence="17"/>
<comment type="similarity">
    <text evidence="1 17">In the C-terminal section; belongs to the transferase hexapeptide repeat family.</text>
</comment>
<sequence>MILAAGAGTRMRSATPKVLHRIAGRTLLHHALVAAHELQPARTVVVVRHEREAVAAHVAEVAPHALIADQDDVPGTGRAVACGMSVLDATTVAAAVAGGQVGDRSVLDLQIEGAVVVTSGDVPLVTGELLGRLVDAHTEIGNAVTILTAKVPDPTGYGRIVRGTTGDVMAIVEHRDATDEQHRIDEINSGIYVFDAAVLRDALAQVGRDNSQGEMYLTDVVALAREAGGRVGAMIAPDASAVEGVNDRVQLANAGAQLNRRIVEAWMRAGVTVVDPATTWIDADVTLGEDATILQGVQLHGSTRIGSGATVGPDSTLTNVAVGDGATVTRVHGLDAVVGDRATIGPFTYLRPGTIVGVKGKVGGFVETKNARIGDGAKVPHLSYVGDAEIGEGTNVGAGTIFVNYDGVHKHRTVVGAHVRIGSDNTLIAPVTLGDGAYTGAGTTVRHDVPPGALAINSSPQQNVDGWVERRRPGTQSAEAAERARRAPGSHEGLSSGGQGPTHEGES</sequence>
<feature type="binding site" evidence="17">
    <location>
        <position position="188"/>
    </location>
    <ligand>
        <name>UDP-N-acetyl-alpha-D-glucosamine</name>
        <dbReference type="ChEBI" id="CHEBI:57705"/>
    </ligand>
</feature>
<evidence type="ECO:0000256" key="13">
    <source>
        <dbReference type="ARBA" id="ARBA00023316"/>
    </source>
</evidence>
<feature type="binding site" evidence="17">
    <location>
        <position position="121"/>
    </location>
    <ligand>
        <name>Mg(2+)</name>
        <dbReference type="ChEBI" id="CHEBI:18420"/>
    </ligand>
</feature>
<evidence type="ECO:0000256" key="16">
    <source>
        <dbReference type="ARBA" id="ARBA00049628"/>
    </source>
</evidence>
<dbReference type="EMBL" id="CP134879">
    <property type="protein sequence ID" value="WNM26022.1"/>
    <property type="molecule type" value="Genomic_DNA"/>
</dbReference>
<comment type="subunit">
    <text evidence="17">Homotrimer.</text>
</comment>
<feature type="binding site" evidence="17">
    <location>
        <position position="17"/>
    </location>
    <ligand>
        <name>UDP-N-acetyl-alpha-D-glucosamine</name>
        <dbReference type="ChEBI" id="CHEBI:57705"/>
    </ligand>
</feature>
<feature type="binding site" evidence="17">
    <location>
        <position position="369"/>
    </location>
    <ligand>
        <name>UDP-N-acetyl-alpha-D-glucosamine</name>
        <dbReference type="ChEBI" id="CHEBI:57705"/>
    </ligand>
</feature>
<dbReference type="PANTHER" id="PTHR43584">
    <property type="entry name" value="NUCLEOTIDYL TRANSFERASE"/>
    <property type="match status" value="1"/>
</dbReference>
<comment type="similarity">
    <text evidence="2 17">In the N-terminal section; belongs to the N-acetylglucosamine-1-phosphate uridyltransferase family.</text>
</comment>
<dbReference type="InterPro" id="IPR050065">
    <property type="entry name" value="GlmU-like"/>
</dbReference>
<dbReference type="NCBIfam" id="TIGR01173">
    <property type="entry name" value="glmU"/>
    <property type="match status" value="1"/>
</dbReference>
<keyword evidence="8 17" id="KW-0460">Magnesium</keyword>
<evidence type="ECO:0000256" key="5">
    <source>
        <dbReference type="ARBA" id="ARBA00022695"/>
    </source>
</evidence>
<organism evidence="21">
    <name type="scientific">Demequina capsici</name>
    <dbReference type="NCBI Taxonomy" id="3075620"/>
    <lineage>
        <taxon>Bacteria</taxon>
        <taxon>Bacillati</taxon>
        <taxon>Actinomycetota</taxon>
        <taxon>Actinomycetes</taxon>
        <taxon>Micrococcales</taxon>
        <taxon>Demequinaceae</taxon>
        <taxon>Demequina</taxon>
    </lineage>
</organism>
<evidence type="ECO:0000313" key="21">
    <source>
        <dbReference type="EMBL" id="WNM28896.1"/>
    </source>
</evidence>
<reference evidence="21 22" key="1">
    <citation type="submission" date="2023-09" db="EMBL/GenBank/DDBJ databases">
        <title>Demequina sp. a novel bacteria isolated from Capsicum annuum.</title>
        <authorList>
            <person name="Humaira Z."/>
            <person name="Lee J."/>
            <person name="Cho D."/>
        </authorList>
    </citation>
    <scope>NUCLEOTIDE SEQUENCE</scope>
    <source>
        <strain evidence="20 22">OYTSA14</strain>
        <strain evidence="21">PMTSA13</strain>
    </source>
</reference>
<feature type="binding site" evidence="17">
    <location>
        <begin position="119"/>
        <end position="121"/>
    </location>
    <ligand>
        <name>UDP-N-acetyl-alpha-D-glucosamine</name>
        <dbReference type="ChEBI" id="CHEBI:57705"/>
    </ligand>
</feature>
<dbReference type="GO" id="GO:0019134">
    <property type="term" value="F:glucosamine-1-phosphate N-acetyltransferase activity"/>
    <property type="evidence" value="ECO:0007669"/>
    <property type="project" value="UniProtKB-UniRule"/>
</dbReference>
<comment type="function">
    <text evidence="16 17">Catalyzes the last two sequential reactions in the de novo biosynthetic pathway for UDP-N-acetylglucosamine (UDP-GlcNAc). The C-terminal domain catalyzes the transfer of acetyl group from acetyl coenzyme A to glucosamine-1-phosphate (GlcN-1-P) to produce N-acetylglucosamine-1-phosphate (GlcNAc-1-P), which is converted into UDP-GlcNAc by the transfer of uridine 5-monophosphate (from uridine 5-triphosphate), a reaction catalyzed by the N-terminal domain.</text>
</comment>
<feature type="binding site" evidence="17">
    <location>
        <position position="173"/>
    </location>
    <ligand>
        <name>UDP-N-acetyl-alpha-D-glucosamine</name>
        <dbReference type="ChEBI" id="CHEBI:57705"/>
    </ligand>
</feature>
<accession>A0AA96FDV4</accession>